<evidence type="ECO:0000256" key="2">
    <source>
        <dbReference type="ARBA" id="ARBA00022771"/>
    </source>
</evidence>
<evidence type="ECO:0000256" key="5">
    <source>
        <dbReference type="SAM" id="MobiDB-lite"/>
    </source>
</evidence>
<feature type="compositionally biased region" description="Basic residues" evidence="5">
    <location>
        <begin position="653"/>
        <end position="662"/>
    </location>
</feature>
<reference evidence="8" key="1">
    <citation type="submission" date="2021-02" db="EMBL/GenBank/DDBJ databases">
        <authorList>
            <person name="Dougan E. K."/>
            <person name="Rhodes N."/>
            <person name="Thang M."/>
            <person name="Chan C."/>
        </authorList>
    </citation>
    <scope>NUCLEOTIDE SEQUENCE</scope>
</reference>
<dbReference type="PROSITE" id="PS50158">
    <property type="entry name" value="ZF_CCHC"/>
    <property type="match status" value="1"/>
</dbReference>
<evidence type="ECO:0000256" key="1">
    <source>
        <dbReference type="ARBA" id="ARBA00022723"/>
    </source>
</evidence>
<dbReference type="GO" id="GO:0008270">
    <property type="term" value="F:zinc ion binding"/>
    <property type="evidence" value="ECO:0007669"/>
    <property type="project" value="UniProtKB-KW"/>
</dbReference>
<keyword evidence="9" id="KW-1185">Reference proteome</keyword>
<dbReference type="AlphaFoldDB" id="A0A812NXQ9"/>
<dbReference type="GO" id="GO:0003676">
    <property type="term" value="F:nucleic acid binding"/>
    <property type="evidence" value="ECO:0007669"/>
    <property type="project" value="InterPro"/>
</dbReference>
<feature type="domain" description="GRF-type" evidence="7">
    <location>
        <begin position="837"/>
        <end position="880"/>
    </location>
</feature>
<gene>
    <name evidence="8" type="ORF">SPIL2461_LOCUS6981</name>
</gene>
<feature type="compositionally biased region" description="Polar residues" evidence="5">
    <location>
        <begin position="256"/>
        <end position="265"/>
    </location>
</feature>
<feature type="region of interest" description="Disordered" evidence="5">
    <location>
        <begin position="649"/>
        <end position="670"/>
    </location>
</feature>
<proteinExistence type="predicted"/>
<evidence type="ECO:0008006" key="10">
    <source>
        <dbReference type="Google" id="ProtNLM"/>
    </source>
</evidence>
<feature type="compositionally biased region" description="Polar residues" evidence="5">
    <location>
        <begin position="966"/>
        <end position="980"/>
    </location>
</feature>
<dbReference type="InterPro" id="IPR001878">
    <property type="entry name" value="Znf_CCHC"/>
</dbReference>
<evidence type="ECO:0000256" key="3">
    <source>
        <dbReference type="ARBA" id="ARBA00022833"/>
    </source>
</evidence>
<evidence type="ECO:0000313" key="9">
    <source>
        <dbReference type="Proteomes" id="UP000649617"/>
    </source>
</evidence>
<dbReference type="InterPro" id="IPR010666">
    <property type="entry name" value="Znf_GRF"/>
</dbReference>
<dbReference type="SUPFAM" id="SSF57756">
    <property type="entry name" value="Retrovirus zinc finger-like domains"/>
    <property type="match status" value="1"/>
</dbReference>
<organism evidence="8 9">
    <name type="scientific">Symbiodinium pilosum</name>
    <name type="common">Dinoflagellate</name>
    <dbReference type="NCBI Taxonomy" id="2952"/>
    <lineage>
        <taxon>Eukaryota</taxon>
        <taxon>Sar</taxon>
        <taxon>Alveolata</taxon>
        <taxon>Dinophyceae</taxon>
        <taxon>Suessiales</taxon>
        <taxon>Symbiodiniaceae</taxon>
        <taxon>Symbiodinium</taxon>
    </lineage>
</organism>
<feature type="region of interest" description="Disordered" evidence="5">
    <location>
        <begin position="256"/>
        <end position="281"/>
    </location>
</feature>
<dbReference type="Proteomes" id="UP000649617">
    <property type="component" value="Unassembled WGS sequence"/>
</dbReference>
<feature type="region of interest" description="Disordered" evidence="5">
    <location>
        <begin position="950"/>
        <end position="980"/>
    </location>
</feature>
<dbReference type="SMART" id="SM00343">
    <property type="entry name" value="ZnF_C2HC"/>
    <property type="match status" value="1"/>
</dbReference>
<feature type="domain" description="CCHC-type" evidence="6">
    <location>
        <begin position="375"/>
        <end position="390"/>
    </location>
</feature>
<protein>
    <recommendedName>
        <fullName evidence="10">CCHC-type domain-containing protein</fullName>
    </recommendedName>
</protein>
<accession>A0A812NXQ9</accession>
<feature type="region of interest" description="Disordered" evidence="5">
    <location>
        <begin position="1"/>
        <end position="87"/>
    </location>
</feature>
<feature type="compositionally biased region" description="Basic and acidic residues" evidence="5">
    <location>
        <begin position="950"/>
        <end position="964"/>
    </location>
</feature>
<evidence type="ECO:0000313" key="8">
    <source>
        <dbReference type="EMBL" id="CAE7308347.1"/>
    </source>
</evidence>
<comment type="caution">
    <text evidence="8">The sequence shown here is derived from an EMBL/GenBank/DDBJ whole genome shotgun (WGS) entry which is preliminary data.</text>
</comment>
<dbReference type="PROSITE" id="PS51999">
    <property type="entry name" value="ZF_GRF"/>
    <property type="match status" value="1"/>
</dbReference>
<feature type="compositionally biased region" description="Basic residues" evidence="5">
    <location>
        <begin position="49"/>
        <end position="63"/>
    </location>
</feature>
<evidence type="ECO:0000259" key="7">
    <source>
        <dbReference type="PROSITE" id="PS51999"/>
    </source>
</evidence>
<keyword evidence="3" id="KW-0862">Zinc</keyword>
<dbReference type="OrthoDB" id="448953at2759"/>
<keyword evidence="1" id="KW-0479">Metal-binding</keyword>
<dbReference type="Pfam" id="PF00098">
    <property type="entry name" value="zf-CCHC"/>
    <property type="match status" value="1"/>
</dbReference>
<dbReference type="InterPro" id="IPR036875">
    <property type="entry name" value="Znf_CCHC_sf"/>
</dbReference>
<dbReference type="Pfam" id="PF06839">
    <property type="entry name" value="Zn_ribbon_GRF"/>
    <property type="match status" value="1"/>
</dbReference>
<sequence>MTSHGGEEVPILADSELDEAESEEALPEEEEQEVQEFRKWLRQRAPGRPNHRGSPRRSPKRRGRDHEDPDDDDTGRTNAGPPPEWDGVQCAFEDYLIRARIWLATTRAKPRTRGPLLLKALKETPFQDFKHLAKDPQWLQDSNNAETLLAKMNRPEYYGDDQEEHLLAALSRITYHLKRQKNETARQFLAKWESAERKVREHNVELPAIYRGFLLINALALSDSEIKTLLTFTQGSIEPSAIRTWLRKHETKLQASHLGTSSAATSAVHHLDGNEPQDSEDPEIAEMEALLTDLTEIPANPEEDELGTFDEDEAAEILAVMLKEKKKTYVQSAQIKKDRELGRGYRQGGKGNGKDGPLRSGTYKLSITELKQRTRCRRCGRLGHWQKECPMPAGTTKEQQTRFLEIEFDEAEDAMFCHYLDMGRDEDRRKTNRRSNEPDGYVGDSFEDVSVPARVYMDVPCWEVMYGACSSVRDDACATIDTGCQRTAIGLDTLKRMKPFWPADLTWFRQTETNRFRSVNGVSQTDFNAVIPCGLGKKGCYMKPAVFSEEQSRKAPFLISLQFLLRCEAVISLARNRLELHLTKCGTVVPLRIGPSGALRIPMNLFNQDMFKSLKKAESKIEDHRKPDFEILNLAQDCSPGDFVSPISCDSHRHGHGRRQQQRPRPSNVNQDRIYQMWRSMMVRLLCLLRPVTNLVITMVKGSSKTMATGDALGAQTDELQHYEFAEARRTTTSDSGRNTHIDGTSFLCGTGDTEPHTIMSVRDNDEVPDSESEQSYSMVSEIHQDDVNAPADMNEPEDAFPNELANQKRTPVTDAQVQRAVWAASGYWLLRESPTCHCNRRCIMELSLTATNPNRVFFRCDRRLRGGNPCSFFQWAQTQPLTSPEWNEKRTMAAQTLPPDPSSRQLLTALVQDHCPHHTRTGTGSNGYVVKQSCCHCHLLLVSRSRTRAEMGVKAKRNEERAKTRASQGRTSSPTSTTS</sequence>
<dbReference type="EMBL" id="CAJNIZ010010935">
    <property type="protein sequence ID" value="CAE7308347.1"/>
    <property type="molecule type" value="Genomic_DNA"/>
</dbReference>
<feature type="compositionally biased region" description="Acidic residues" evidence="5">
    <location>
        <begin position="15"/>
        <end position="34"/>
    </location>
</feature>
<feature type="region of interest" description="Disordered" evidence="5">
    <location>
        <begin position="729"/>
        <end position="754"/>
    </location>
</feature>
<evidence type="ECO:0000256" key="4">
    <source>
        <dbReference type="PROSITE-ProRule" id="PRU00047"/>
    </source>
</evidence>
<feature type="compositionally biased region" description="Polar residues" evidence="5">
    <location>
        <begin position="733"/>
        <end position="743"/>
    </location>
</feature>
<keyword evidence="2 4" id="KW-0863">Zinc-finger</keyword>
<name>A0A812NXQ9_SYMPI</name>
<evidence type="ECO:0000259" key="6">
    <source>
        <dbReference type="PROSITE" id="PS50158"/>
    </source>
</evidence>